<dbReference type="SUPFAM" id="SSF55797">
    <property type="entry name" value="PR-1-like"/>
    <property type="match status" value="1"/>
</dbReference>
<dbReference type="CDD" id="cd05379">
    <property type="entry name" value="CAP_bacterial"/>
    <property type="match status" value="1"/>
</dbReference>
<feature type="compositionally biased region" description="Basic and acidic residues" evidence="1">
    <location>
        <begin position="26"/>
        <end position="44"/>
    </location>
</feature>
<evidence type="ECO:0000256" key="1">
    <source>
        <dbReference type="SAM" id="MobiDB-lite"/>
    </source>
</evidence>
<evidence type="ECO:0000259" key="4">
    <source>
        <dbReference type="Pfam" id="PF14504"/>
    </source>
</evidence>
<feature type="domain" description="SCP" evidence="3">
    <location>
        <begin position="236"/>
        <end position="340"/>
    </location>
</feature>
<sequence>MKTVLRVLIIFVIILIIGIYQGQKQENKPLKGPETQTLKEDKENQVNQSIETPGERPASGLSTWIGKDTKMVKESFGDPERVEPSPYGYDWWVYPISTKQYIQMGVVNDKVVTLYAIGNQVDVAPYKLGQRLEDIYRFTIVESEIVVNDDSGAYQFELNEEDLNTRLLVPLGNIYAQLYLDKITGRLTSIRFLDSRTLIEMHPYEMMYRGELAEETEPSEDEWDKVNTASEQQIFDITNVIRHQFDEETLEWDEETAEVARGHSKEMYEEDYFSHDSPTLGDLTQRLEQGDVRFKTAGENIASQYMDAPEAVHGWLNSEGHRKILLEKNFTHLGVGVYKRFYTQNFIEKMNEEE</sequence>
<reference evidence="5 6" key="1">
    <citation type="submission" date="2019-06" db="EMBL/GenBank/DDBJ databases">
        <title>An operon consisting of a P-type ATPase gene and a transcriptional regular gene given the different cadmium resistance in Bacillus vietamensis 151-6 and Bacillus marisflavi 151-25.</title>
        <authorList>
            <person name="Yu X."/>
        </authorList>
    </citation>
    <scope>NUCLEOTIDE SEQUENCE [LARGE SCALE GENOMIC DNA]</scope>
    <source>
        <strain evidence="5 6">151-6</strain>
    </source>
</reference>
<dbReference type="PANTHER" id="PTHR31157:SF26">
    <property type="entry name" value="SCP-LIKE EXTRACELLULAR PROTEIN"/>
    <property type="match status" value="1"/>
</dbReference>
<dbReference type="AlphaFoldDB" id="A0A6I6UX67"/>
<gene>
    <name evidence="5" type="ORF">FHE72_09185</name>
</gene>
<dbReference type="KEGG" id="bvq:FHE72_09185"/>
<dbReference type="InterPro" id="IPR035940">
    <property type="entry name" value="CAP_sf"/>
</dbReference>
<dbReference type="Proteomes" id="UP000465062">
    <property type="component" value="Chromosome"/>
</dbReference>
<dbReference type="EMBL" id="CP047394">
    <property type="protein sequence ID" value="QHE63726.1"/>
    <property type="molecule type" value="Genomic_DNA"/>
</dbReference>
<organism evidence="5 6">
    <name type="scientific">Rossellomorea vietnamensis</name>
    <dbReference type="NCBI Taxonomy" id="218284"/>
    <lineage>
        <taxon>Bacteria</taxon>
        <taxon>Bacillati</taxon>
        <taxon>Bacillota</taxon>
        <taxon>Bacilli</taxon>
        <taxon>Bacillales</taxon>
        <taxon>Bacillaceae</taxon>
        <taxon>Rossellomorea</taxon>
    </lineage>
</organism>
<dbReference type="Pfam" id="PF14504">
    <property type="entry name" value="CAP_assoc_N"/>
    <property type="match status" value="1"/>
</dbReference>
<evidence type="ECO:0000313" key="5">
    <source>
        <dbReference type="EMBL" id="QHE63726.1"/>
    </source>
</evidence>
<proteinExistence type="predicted"/>
<evidence type="ECO:0000256" key="2">
    <source>
        <dbReference type="SAM" id="Phobius"/>
    </source>
</evidence>
<dbReference type="Gene3D" id="3.40.33.10">
    <property type="entry name" value="CAP"/>
    <property type="match status" value="1"/>
</dbReference>
<name>A0A6I6UX67_9BACI</name>
<dbReference type="InterPro" id="IPR029410">
    <property type="entry name" value="CAP_assoc"/>
</dbReference>
<dbReference type="Pfam" id="PF00188">
    <property type="entry name" value="CAP"/>
    <property type="match status" value="1"/>
</dbReference>
<keyword evidence="2" id="KW-1133">Transmembrane helix</keyword>
<dbReference type="PANTHER" id="PTHR31157">
    <property type="entry name" value="SCP DOMAIN-CONTAINING PROTEIN"/>
    <property type="match status" value="1"/>
</dbReference>
<evidence type="ECO:0000259" key="3">
    <source>
        <dbReference type="Pfam" id="PF00188"/>
    </source>
</evidence>
<dbReference type="InterPro" id="IPR014044">
    <property type="entry name" value="CAP_dom"/>
</dbReference>
<feature type="transmembrane region" description="Helical" evidence="2">
    <location>
        <begin position="7"/>
        <end position="23"/>
    </location>
</feature>
<evidence type="ECO:0000313" key="6">
    <source>
        <dbReference type="Proteomes" id="UP000465062"/>
    </source>
</evidence>
<accession>A0A6I6UX67</accession>
<keyword evidence="2" id="KW-0812">Transmembrane</keyword>
<keyword evidence="2" id="KW-0472">Membrane</keyword>
<protein>
    <submittedName>
        <fullName evidence="5">Uncharacterized protein</fullName>
    </submittedName>
</protein>
<feature type="region of interest" description="Disordered" evidence="1">
    <location>
        <begin position="26"/>
        <end position="61"/>
    </location>
</feature>
<feature type="domain" description="CAP-associated" evidence="4">
    <location>
        <begin position="65"/>
        <end position="204"/>
    </location>
</feature>